<dbReference type="AlphaFoldDB" id="A0AAD5BAN5"/>
<evidence type="ECO:0000313" key="1">
    <source>
        <dbReference type="EMBL" id="KAI5949064.1"/>
    </source>
</evidence>
<dbReference type="Proteomes" id="UP001204833">
    <property type="component" value="Unassembled WGS sequence"/>
</dbReference>
<dbReference type="EMBL" id="JAIHNG010000165">
    <property type="protein sequence ID" value="KAI5949064.1"/>
    <property type="molecule type" value="Genomic_DNA"/>
</dbReference>
<name>A0AAD5BAN5_9ASCO</name>
<comment type="caution">
    <text evidence="1">The sequence shown here is derived from an EMBL/GenBank/DDBJ whole genome shotgun (WGS) entry which is preliminary data.</text>
</comment>
<organism evidence="1 2">
    <name type="scientific">Candida theae</name>
    <dbReference type="NCBI Taxonomy" id="1198502"/>
    <lineage>
        <taxon>Eukaryota</taxon>
        <taxon>Fungi</taxon>
        <taxon>Dikarya</taxon>
        <taxon>Ascomycota</taxon>
        <taxon>Saccharomycotina</taxon>
        <taxon>Pichiomycetes</taxon>
        <taxon>Debaryomycetaceae</taxon>
        <taxon>Candida/Lodderomyces clade</taxon>
        <taxon>Candida</taxon>
    </lineage>
</organism>
<accession>A0AAD5BAN5</accession>
<dbReference type="GeneID" id="76152938"/>
<dbReference type="RefSeq" id="XP_051606574.1">
    <property type="nucleotide sequence ID" value="XM_051754451.1"/>
</dbReference>
<reference evidence="1 2" key="1">
    <citation type="journal article" date="2022" name="DNA Res.">
        <title>Genome analysis of five recently described species of the CUG-Ser clade uncovers Candida theae as a new hybrid lineage with pathogenic potential in the Candida parapsilosis species complex.</title>
        <authorList>
            <person name="Mixao V."/>
            <person name="Del Olmo V."/>
            <person name="Hegedusova E."/>
            <person name="Saus E."/>
            <person name="Pryszcz L."/>
            <person name="Cillingova A."/>
            <person name="Nosek J."/>
            <person name="Gabaldon T."/>
        </authorList>
    </citation>
    <scope>NUCLEOTIDE SEQUENCE [LARGE SCALE GENOMIC DNA]</scope>
    <source>
        <strain evidence="1 2">CBS 12239</strain>
    </source>
</reference>
<proteinExistence type="predicted"/>
<sequence>MFETHEVLKRSMGGDTSRELNLHLRKYLEFLRTIKPISYLNPYVVSCNNYHIIACSESVGGCVVGGGAGNFAYSRAMGHHITSLIRMLEQVIDYYLESESFSFHDVDFMV</sequence>
<evidence type="ECO:0000313" key="2">
    <source>
        <dbReference type="Proteomes" id="UP001204833"/>
    </source>
</evidence>
<keyword evidence="2" id="KW-1185">Reference proteome</keyword>
<protein>
    <submittedName>
        <fullName evidence="1">Uncharacterized protein</fullName>
    </submittedName>
</protein>
<gene>
    <name evidence="1" type="ORF">KGF57_004894</name>
</gene>